<dbReference type="GO" id="GO:0042602">
    <property type="term" value="F:riboflavin reductase (NADPH) activity"/>
    <property type="evidence" value="ECO:0007669"/>
    <property type="project" value="TreeGrafter"/>
</dbReference>
<dbReference type="InterPro" id="IPR012349">
    <property type="entry name" value="Split_barrel_FMN-bd"/>
</dbReference>
<sequence>MWNTEIYEAAASAVTLDEGVGTPAPQEDPRRLRNTLGNFATGVTVLTYASGGRYHGVTVNSFTSVSLDPPLVLVSLMRTSRALTYLLERPFTINVLGADQLTTALQFAGKPDAGAPIEWIVDDGVPRINGSLAYFQCTPWAGYDGGDHVLVIGRVRAYGQQDDTRPLLFYRGTWGALAPEGE</sequence>
<keyword evidence="5" id="KW-1185">Reference proteome</keyword>
<evidence type="ECO:0000259" key="3">
    <source>
        <dbReference type="SMART" id="SM00903"/>
    </source>
</evidence>
<dbReference type="KEGG" id="gji:H1R19_06650"/>
<protein>
    <submittedName>
        <fullName evidence="4">Flavin reductase family protein</fullName>
    </submittedName>
</protein>
<organism evidence="4 5">
    <name type="scientific">Gordonia jinghuaiqii</name>
    <dbReference type="NCBI Taxonomy" id="2758710"/>
    <lineage>
        <taxon>Bacteria</taxon>
        <taxon>Bacillati</taxon>
        <taxon>Actinomycetota</taxon>
        <taxon>Actinomycetes</taxon>
        <taxon>Mycobacteriales</taxon>
        <taxon>Gordoniaceae</taxon>
        <taxon>Gordonia</taxon>
    </lineage>
</organism>
<dbReference type="SUPFAM" id="SSF50475">
    <property type="entry name" value="FMN-binding split barrel"/>
    <property type="match status" value="1"/>
</dbReference>
<proteinExistence type="inferred from homology"/>
<evidence type="ECO:0000313" key="5">
    <source>
        <dbReference type="Proteomes" id="UP000515663"/>
    </source>
</evidence>
<evidence type="ECO:0000256" key="2">
    <source>
        <dbReference type="ARBA" id="ARBA00023002"/>
    </source>
</evidence>
<dbReference type="AlphaFoldDB" id="A0A7D7QSU9"/>
<evidence type="ECO:0000256" key="1">
    <source>
        <dbReference type="ARBA" id="ARBA00008898"/>
    </source>
</evidence>
<dbReference type="PANTHER" id="PTHR30466:SF11">
    <property type="entry name" value="FLAVIN-DEPENDENT MONOOXYGENASE, REDUCTASE SUBUNIT HSAB"/>
    <property type="match status" value="1"/>
</dbReference>
<keyword evidence="2" id="KW-0560">Oxidoreductase</keyword>
<gene>
    <name evidence="4" type="ORF">H1R19_06650</name>
</gene>
<accession>A0A7D7QSU9</accession>
<dbReference type="SMART" id="SM00903">
    <property type="entry name" value="Flavin_Reduct"/>
    <property type="match status" value="1"/>
</dbReference>
<dbReference type="PANTHER" id="PTHR30466">
    <property type="entry name" value="FLAVIN REDUCTASE"/>
    <property type="match status" value="1"/>
</dbReference>
<comment type="similarity">
    <text evidence="1">Belongs to the non-flavoprotein flavin reductase family.</text>
</comment>
<name>A0A7D7QSU9_9ACTN</name>
<dbReference type="Pfam" id="PF01613">
    <property type="entry name" value="Flavin_Reduct"/>
    <property type="match status" value="1"/>
</dbReference>
<dbReference type="GO" id="GO:0010181">
    <property type="term" value="F:FMN binding"/>
    <property type="evidence" value="ECO:0007669"/>
    <property type="project" value="InterPro"/>
</dbReference>
<dbReference type="Gene3D" id="2.30.110.10">
    <property type="entry name" value="Electron Transport, Fmn-binding Protein, Chain A"/>
    <property type="match status" value="1"/>
</dbReference>
<dbReference type="InterPro" id="IPR002563">
    <property type="entry name" value="Flavin_Rdtase-like_dom"/>
</dbReference>
<evidence type="ECO:0000313" key="4">
    <source>
        <dbReference type="EMBL" id="QMT03766.1"/>
    </source>
</evidence>
<reference evidence="5" key="1">
    <citation type="submission" date="2020-07" db="EMBL/GenBank/DDBJ databases">
        <title>novel species isolated from the respiratory tract of Marmot.</title>
        <authorList>
            <person name="Zhang G."/>
        </authorList>
    </citation>
    <scope>NUCLEOTIDE SEQUENCE [LARGE SCALE GENOMIC DNA]</scope>
    <source>
        <strain evidence="5">686</strain>
    </source>
</reference>
<feature type="domain" description="Flavin reductase like" evidence="3">
    <location>
        <begin position="36"/>
        <end position="176"/>
    </location>
</feature>
<dbReference type="Proteomes" id="UP000515663">
    <property type="component" value="Chromosome"/>
</dbReference>
<dbReference type="InterPro" id="IPR050268">
    <property type="entry name" value="NADH-dep_flavin_reductase"/>
</dbReference>
<dbReference type="EMBL" id="CP059491">
    <property type="protein sequence ID" value="QMT03766.1"/>
    <property type="molecule type" value="Genomic_DNA"/>
</dbReference>